<reference evidence="2" key="1">
    <citation type="journal article" date="2021" name="Sci. Rep.">
        <title>Diploid genomic architecture of Nitzschia inconspicua, an elite biomass production diatom.</title>
        <authorList>
            <person name="Oliver A."/>
            <person name="Podell S."/>
            <person name="Pinowska A."/>
            <person name="Traller J.C."/>
            <person name="Smith S.R."/>
            <person name="McClure R."/>
            <person name="Beliaev A."/>
            <person name="Bohutskyi P."/>
            <person name="Hill E.A."/>
            <person name="Rabines A."/>
            <person name="Zheng H."/>
            <person name="Allen L.Z."/>
            <person name="Kuo A."/>
            <person name="Grigoriev I.V."/>
            <person name="Allen A.E."/>
            <person name="Hazlebeck D."/>
            <person name="Allen E.E."/>
        </authorList>
    </citation>
    <scope>NUCLEOTIDE SEQUENCE</scope>
    <source>
        <strain evidence="2">Hildebrandi</strain>
    </source>
</reference>
<keyword evidence="3" id="KW-1185">Reference proteome</keyword>
<name>A0A9K3LJ92_9STRA</name>
<dbReference type="AlphaFoldDB" id="A0A9K3LJ92"/>
<evidence type="ECO:0000313" key="3">
    <source>
        <dbReference type="Proteomes" id="UP000693970"/>
    </source>
</evidence>
<dbReference type="Proteomes" id="UP000693970">
    <property type="component" value="Unassembled WGS sequence"/>
</dbReference>
<reference evidence="2" key="2">
    <citation type="submission" date="2021-04" db="EMBL/GenBank/DDBJ databases">
        <authorList>
            <person name="Podell S."/>
        </authorList>
    </citation>
    <scope>NUCLEOTIDE SEQUENCE</scope>
    <source>
        <strain evidence="2">Hildebrandi</strain>
    </source>
</reference>
<evidence type="ECO:0000256" key="1">
    <source>
        <dbReference type="SAM" id="MobiDB-lite"/>
    </source>
</evidence>
<feature type="region of interest" description="Disordered" evidence="1">
    <location>
        <begin position="94"/>
        <end position="135"/>
    </location>
</feature>
<organism evidence="2 3">
    <name type="scientific">Nitzschia inconspicua</name>
    <dbReference type="NCBI Taxonomy" id="303405"/>
    <lineage>
        <taxon>Eukaryota</taxon>
        <taxon>Sar</taxon>
        <taxon>Stramenopiles</taxon>
        <taxon>Ochrophyta</taxon>
        <taxon>Bacillariophyta</taxon>
        <taxon>Bacillariophyceae</taxon>
        <taxon>Bacillariophycidae</taxon>
        <taxon>Bacillariales</taxon>
        <taxon>Bacillariaceae</taxon>
        <taxon>Nitzschia</taxon>
    </lineage>
</organism>
<dbReference type="EMBL" id="JAGRRH010000012">
    <property type="protein sequence ID" value="KAG7362011.1"/>
    <property type="molecule type" value="Genomic_DNA"/>
</dbReference>
<dbReference type="CDD" id="cd10032">
    <property type="entry name" value="UDG-F6_HDG"/>
    <property type="match status" value="1"/>
</dbReference>
<evidence type="ECO:0000313" key="2">
    <source>
        <dbReference type="EMBL" id="KAG7362011.1"/>
    </source>
</evidence>
<comment type="caution">
    <text evidence="2">The sequence shown here is derived from an EMBL/GenBank/DDBJ whole genome shotgun (WGS) entry which is preliminary data.</text>
</comment>
<sequence>MAQFLRSQKRNAKRITKKSNVAVSASPDCSSRRNDVGRRCYLTRSATAAAVVAIASTRTPILSLVGGAAAIVTPNGKIVQHKGSRKSTYLRCVENNPSEPRQRQTNPKRQTTTKILSSSSSSSSSRTKKQTPVTTSFQPVWSGRYDNIPQNTVVVPVHTLILGTHPSIASFREDQYFGHPQNAFWWIAGDCLGFRRGPCVSPSTGQPYAIAAHLRYGDDKILSYDEQQQELVRHGFALWDIVGQCRRPGSLDQDIFDERPNDLRGFAQQHRQTLKRIVFANGGTGCTFFIKHFRDWLGSGELQAVPGHEPSEKMFSKVIAKEEANRSTTIEDTDHVASSKIDLFCALSVSPAAARHSYTEKRDCWEEYVYQPGLNDLMTMTQK</sequence>
<protein>
    <submittedName>
        <fullName evidence="2">T/U mismatch-specific DNA glycosylase</fullName>
    </submittedName>
</protein>
<accession>A0A9K3LJ92</accession>
<dbReference type="OrthoDB" id="45157at2759"/>
<proteinExistence type="predicted"/>
<gene>
    <name evidence="2" type="ORF">IV203_025677</name>
</gene>
<feature type="compositionally biased region" description="Polar residues" evidence="1">
    <location>
        <begin position="95"/>
        <end position="116"/>
    </location>
</feature>